<protein>
    <recommendedName>
        <fullName evidence="5">5-formyltetrahydrofolate cyclo-ligase</fullName>
        <ecNumber evidence="5">6.3.3.2</ecNumber>
    </recommendedName>
</protein>
<keyword evidence="6" id="KW-0436">Ligase</keyword>
<comment type="catalytic activity">
    <reaction evidence="5">
        <text>(6S)-5-formyl-5,6,7,8-tetrahydrofolate + ATP = (6R)-5,10-methenyltetrahydrofolate + ADP + phosphate</text>
        <dbReference type="Rhea" id="RHEA:10488"/>
        <dbReference type="ChEBI" id="CHEBI:30616"/>
        <dbReference type="ChEBI" id="CHEBI:43474"/>
        <dbReference type="ChEBI" id="CHEBI:57455"/>
        <dbReference type="ChEBI" id="CHEBI:57457"/>
        <dbReference type="ChEBI" id="CHEBI:456216"/>
        <dbReference type="EC" id="6.3.3.2"/>
    </reaction>
</comment>
<keyword evidence="5" id="KW-0460">Magnesium</keyword>
<dbReference type="InterPro" id="IPR002698">
    <property type="entry name" value="FTHF_cligase"/>
</dbReference>
<dbReference type="SUPFAM" id="SSF100950">
    <property type="entry name" value="NagB/RpiA/CoA transferase-like"/>
    <property type="match status" value="1"/>
</dbReference>
<dbReference type="GO" id="GO:0005524">
    <property type="term" value="F:ATP binding"/>
    <property type="evidence" value="ECO:0007669"/>
    <property type="project" value="UniProtKB-KW"/>
</dbReference>
<dbReference type="PANTHER" id="PTHR23407:SF1">
    <property type="entry name" value="5-FORMYLTETRAHYDROFOLATE CYCLO-LIGASE"/>
    <property type="match status" value="1"/>
</dbReference>
<dbReference type="GO" id="GO:0046872">
    <property type="term" value="F:metal ion binding"/>
    <property type="evidence" value="ECO:0007669"/>
    <property type="project" value="UniProtKB-KW"/>
</dbReference>
<dbReference type="GO" id="GO:0035999">
    <property type="term" value="P:tetrahydrofolate interconversion"/>
    <property type="evidence" value="ECO:0007669"/>
    <property type="project" value="TreeGrafter"/>
</dbReference>
<accession>A0A6G7KC00</accession>
<feature type="binding site" evidence="4">
    <location>
        <position position="54"/>
    </location>
    <ligand>
        <name>substrate</name>
    </ligand>
</feature>
<dbReference type="RefSeq" id="WP_166163470.1">
    <property type="nucleotide sequence ID" value="NZ_CP049740.1"/>
</dbReference>
<keyword evidence="3 4" id="KW-0067">ATP-binding</keyword>
<comment type="similarity">
    <text evidence="1 5">Belongs to the 5-formyltetrahydrofolate cyclo-ligase family.</text>
</comment>
<name>A0A6G7KC00_9LACT</name>
<evidence type="ECO:0000256" key="3">
    <source>
        <dbReference type="ARBA" id="ARBA00022840"/>
    </source>
</evidence>
<feature type="binding site" evidence="4">
    <location>
        <begin position="3"/>
        <end position="7"/>
    </location>
    <ligand>
        <name>ATP</name>
        <dbReference type="ChEBI" id="CHEBI:30616"/>
    </ligand>
</feature>
<keyword evidence="2 4" id="KW-0547">Nucleotide-binding</keyword>
<dbReference type="GO" id="GO:0009396">
    <property type="term" value="P:folic acid-containing compound biosynthetic process"/>
    <property type="evidence" value="ECO:0007669"/>
    <property type="project" value="TreeGrafter"/>
</dbReference>
<sequence length="182" mass="20839">MGKQKIRKDTLNQLKSLEEERRLQYNEDLLHQLMQTTEWHEAECIAITLSRPPELDTQLVIEAAWQVGKQVVIPYSGKNRLLSFFIYEPTTELELSSYGLLEPKNRLNPINKSDIDLIIVPGLAYASEGYRVGFGGGFYDRYLADYGGRTISLLYPFQLNRIVEDVVEPFDIAVEKLLIAAE</sequence>
<evidence type="ECO:0000256" key="5">
    <source>
        <dbReference type="RuleBase" id="RU361279"/>
    </source>
</evidence>
<organism evidence="6 7">
    <name type="scientific">Jeotgalibaca arthritidis</name>
    <dbReference type="NCBI Taxonomy" id="1868794"/>
    <lineage>
        <taxon>Bacteria</taxon>
        <taxon>Bacillati</taxon>
        <taxon>Bacillota</taxon>
        <taxon>Bacilli</taxon>
        <taxon>Lactobacillales</taxon>
        <taxon>Carnobacteriaceae</taxon>
        <taxon>Jeotgalibaca</taxon>
    </lineage>
</organism>
<comment type="cofactor">
    <cofactor evidence="5">
        <name>Mg(2+)</name>
        <dbReference type="ChEBI" id="CHEBI:18420"/>
    </cofactor>
</comment>
<dbReference type="NCBIfam" id="TIGR02727">
    <property type="entry name" value="MTHFS_bact"/>
    <property type="match status" value="1"/>
</dbReference>
<dbReference type="InterPro" id="IPR024185">
    <property type="entry name" value="FTHF_cligase-like_sf"/>
</dbReference>
<dbReference type="KEGG" id="jar:G7057_10185"/>
<evidence type="ECO:0000313" key="6">
    <source>
        <dbReference type="EMBL" id="QII82767.1"/>
    </source>
</evidence>
<keyword evidence="7" id="KW-1185">Reference proteome</keyword>
<evidence type="ECO:0000313" key="7">
    <source>
        <dbReference type="Proteomes" id="UP000501451"/>
    </source>
</evidence>
<feature type="binding site" evidence="4">
    <location>
        <position position="49"/>
    </location>
    <ligand>
        <name>substrate</name>
    </ligand>
</feature>
<reference evidence="6 7" key="1">
    <citation type="journal article" date="2017" name="Int. J. Syst. Evol. Microbiol.">
        <title>Jeotgalibaca porci sp. nov. and Jeotgalibaca arthritidis sp. nov., isolated from pigs, and emended description of the genus Jeotgalibaca.</title>
        <authorList>
            <person name="Zamora L."/>
            <person name="Perez-Sancho M."/>
            <person name="Dominguez L."/>
            <person name="Fernandez-Garayzabal J.F."/>
            <person name="Vela A.I."/>
        </authorList>
    </citation>
    <scope>NUCLEOTIDE SEQUENCE [LARGE SCALE GENOMIC DNA]</scope>
    <source>
        <strain evidence="6 7">CECT 9157</strain>
    </source>
</reference>
<dbReference type="EMBL" id="CP049740">
    <property type="protein sequence ID" value="QII82767.1"/>
    <property type="molecule type" value="Genomic_DNA"/>
</dbReference>
<keyword evidence="5" id="KW-0479">Metal-binding</keyword>
<feature type="binding site" evidence="4">
    <location>
        <begin position="131"/>
        <end position="139"/>
    </location>
    <ligand>
        <name>ATP</name>
        <dbReference type="ChEBI" id="CHEBI:30616"/>
    </ligand>
</feature>
<dbReference type="InterPro" id="IPR037171">
    <property type="entry name" value="NagB/RpiA_transferase-like"/>
</dbReference>
<dbReference type="PIRSF" id="PIRSF006806">
    <property type="entry name" value="FTHF_cligase"/>
    <property type="match status" value="1"/>
</dbReference>
<evidence type="ECO:0000256" key="2">
    <source>
        <dbReference type="ARBA" id="ARBA00022741"/>
    </source>
</evidence>
<evidence type="ECO:0000256" key="4">
    <source>
        <dbReference type="PIRSR" id="PIRSR006806-1"/>
    </source>
</evidence>
<dbReference type="AlphaFoldDB" id="A0A6G7KC00"/>
<proteinExistence type="inferred from homology"/>
<evidence type="ECO:0000256" key="1">
    <source>
        <dbReference type="ARBA" id="ARBA00010638"/>
    </source>
</evidence>
<gene>
    <name evidence="6" type="ORF">G7057_10185</name>
</gene>
<dbReference type="EC" id="6.3.3.2" evidence="5"/>
<dbReference type="GO" id="GO:0030272">
    <property type="term" value="F:5-formyltetrahydrofolate cyclo-ligase activity"/>
    <property type="evidence" value="ECO:0007669"/>
    <property type="project" value="UniProtKB-EC"/>
</dbReference>
<dbReference type="PANTHER" id="PTHR23407">
    <property type="entry name" value="ATPASE INHIBITOR/5-FORMYLTETRAHYDROFOLATE CYCLO-LIGASE"/>
    <property type="match status" value="1"/>
</dbReference>
<dbReference type="Gene3D" id="3.40.50.10420">
    <property type="entry name" value="NagB/RpiA/CoA transferase-like"/>
    <property type="match status" value="1"/>
</dbReference>
<dbReference type="Pfam" id="PF01812">
    <property type="entry name" value="5-FTHF_cyc-lig"/>
    <property type="match status" value="1"/>
</dbReference>
<dbReference type="Proteomes" id="UP000501451">
    <property type="component" value="Chromosome"/>
</dbReference>